<gene>
    <name evidence="3" type="ORF">EVAR_54975_1</name>
</gene>
<reference evidence="3 4" key="1">
    <citation type="journal article" date="2019" name="Commun. Biol.">
        <title>The bagworm genome reveals a unique fibroin gene that provides high tensile strength.</title>
        <authorList>
            <person name="Kono N."/>
            <person name="Nakamura H."/>
            <person name="Ohtoshi R."/>
            <person name="Tomita M."/>
            <person name="Numata K."/>
            <person name="Arakawa K."/>
        </authorList>
    </citation>
    <scope>NUCLEOTIDE SEQUENCE [LARGE SCALE GENOMIC DNA]</scope>
</reference>
<feature type="region of interest" description="Disordered" evidence="1">
    <location>
        <begin position="216"/>
        <end position="244"/>
    </location>
</feature>
<feature type="chain" id="PRO_5020038847" description="Secreted protein" evidence="2">
    <location>
        <begin position="18"/>
        <end position="244"/>
    </location>
</feature>
<accession>A0A4C1Z3R2</accession>
<evidence type="ECO:0008006" key="5">
    <source>
        <dbReference type="Google" id="ProtNLM"/>
    </source>
</evidence>
<protein>
    <recommendedName>
        <fullName evidence="5">Secreted protein</fullName>
    </recommendedName>
</protein>
<proteinExistence type="predicted"/>
<comment type="caution">
    <text evidence="3">The sequence shown here is derived from an EMBL/GenBank/DDBJ whole genome shotgun (WGS) entry which is preliminary data.</text>
</comment>
<keyword evidence="4" id="KW-1185">Reference proteome</keyword>
<keyword evidence="2" id="KW-0732">Signal</keyword>
<evidence type="ECO:0000256" key="2">
    <source>
        <dbReference type="SAM" id="SignalP"/>
    </source>
</evidence>
<feature type="signal peptide" evidence="2">
    <location>
        <begin position="1"/>
        <end position="17"/>
    </location>
</feature>
<name>A0A4C1Z3R2_EUMVA</name>
<dbReference type="AlphaFoldDB" id="A0A4C1Z3R2"/>
<evidence type="ECO:0000313" key="4">
    <source>
        <dbReference type="Proteomes" id="UP000299102"/>
    </source>
</evidence>
<sequence length="244" mass="26829">MKERLLVLILTSGVVWRGRIGQLAWSTKIRPTRAVKYHSLTECGRDEKTSAVVFRLISYCPPKDWQCTDDSSRVAYAWAAMTIFSLMARLHQQHVNGPARPLRYHALTEHGREVTACVVAFRPVSENSGVPLSPSSVHSSLHQIYYSFPRGRPSAGDPSAITNIHGRRAKHLSLACGERPRLPEYPSEVVPPGVDTAPECKSRVPCAYPVRCARAPAGGMPPGRPPTAPARRKTAEGRAIVTHP</sequence>
<dbReference type="Proteomes" id="UP000299102">
    <property type="component" value="Unassembled WGS sequence"/>
</dbReference>
<organism evidence="3 4">
    <name type="scientific">Eumeta variegata</name>
    <name type="common">Bagworm moth</name>
    <name type="synonym">Eumeta japonica</name>
    <dbReference type="NCBI Taxonomy" id="151549"/>
    <lineage>
        <taxon>Eukaryota</taxon>
        <taxon>Metazoa</taxon>
        <taxon>Ecdysozoa</taxon>
        <taxon>Arthropoda</taxon>
        <taxon>Hexapoda</taxon>
        <taxon>Insecta</taxon>
        <taxon>Pterygota</taxon>
        <taxon>Neoptera</taxon>
        <taxon>Endopterygota</taxon>
        <taxon>Lepidoptera</taxon>
        <taxon>Glossata</taxon>
        <taxon>Ditrysia</taxon>
        <taxon>Tineoidea</taxon>
        <taxon>Psychidae</taxon>
        <taxon>Oiketicinae</taxon>
        <taxon>Eumeta</taxon>
    </lineage>
</organism>
<evidence type="ECO:0000313" key="3">
    <source>
        <dbReference type="EMBL" id="GBP82230.1"/>
    </source>
</evidence>
<evidence type="ECO:0000256" key="1">
    <source>
        <dbReference type="SAM" id="MobiDB-lite"/>
    </source>
</evidence>
<dbReference type="EMBL" id="BGZK01001555">
    <property type="protein sequence ID" value="GBP82230.1"/>
    <property type="molecule type" value="Genomic_DNA"/>
</dbReference>